<evidence type="ECO:0000256" key="2">
    <source>
        <dbReference type="ARBA" id="ARBA00022475"/>
    </source>
</evidence>
<feature type="transmembrane region" description="Helical" evidence="6">
    <location>
        <begin position="292"/>
        <end position="312"/>
    </location>
</feature>
<proteinExistence type="predicted"/>
<dbReference type="InterPro" id="IPR019108">
    <property type="entry name" value="Caa3_assmbl_CtaG-rel"/>
</dbReference>
<dbReference type="GO" id="GO:0005886">
    <property type="term" value="C:plasma membrane"/>
    <property type="evidence" value="ECO:0007669"/>
    <property type="project" value="UniProtKB-SubCell"/>
</dbReference>
<organism evidence="7 8">
    <name type="scientific">Nocardia stercoris</name>
    <dbReference type="NCBI Taxonomy" id="2483361"/>
    <lineage>
        <taxon>Bacteria</taxon>
        <taxon>Bacillati</taxon>
        <taxon>Actinomycetota</taxon>
        <taxon>Actinomycetes</taxon>
        <taxon>Mycobacteriales</taxon>
        <taxon>Nocardiaceae</taxon>
        <taxon>Nocardia</taxon>
    </lineage>
</organism>
<feature type="transmembrane region" description="Helical" evidence="6">
    <location>
        <begin position="531"/>
        <end position="552"/>
    </location>
</feature>
<accession>A0A3M2KUZ6</accession>
<feature type="transmembrane region" description="Helical" evidence="6">
    <location>
        <begin position="216"/>
        <end position="238"/>
    </location>
</feature>
<gene>
    <name evidence="7" type="ORF">EBN03_30180</name>
</gene>
<evidence type="ECO:0000256" key="6">
    <source>
        <dbReference type="SAM" id="Phobius"/>
    </source>
</evidence>
<feature type="transmembrane region" description="Helical" evidence="6">
    <location>
        <begin position="416"/>
        <end position="440"/>
    </location>
</feature>
<feature type="transmembrane region" description="Helical" evidence="6">
    <location>
        <begin position="259"/>
        <end position="280"/>
    </location>
</feature>
<evidence type="ECO:0000256" key="1">
    <source>
        <dbReference type="ARBA" id="ARBA00004651"/>
    </source>
</evidence>
<evidence type="ECO:0000256" key="4">
    <source>
        <dbReference type="ARBA" id="ARBA00022989"/>
    </source>
</evidence>
<feature type="transmembrane region" description="Helical" evidence="6">
    <location>
        <begin position="66"/>
        <end position="95"/>
    </location>
</feature>
<keyword evidence="4 6" id="KW-1133">Transmembrane helix</keyword>
<evidence type="ECO:0000313" key="8">
    <source>
        <dbReference type="Proteomes" id="UP000279275"/>
    </source>
</evidence>
<sequence>MFPVVETTESKDGEFGVVFLRSPGPRWVYLAAGFGALALLAVVVSADGGLPYRVAGLDSPGTAATLTYVMLRAIAAVAGALALGATVYTVCCTAVTRGGRVEVDGYSGLRAAQLAGGVWAVAALALVPVSAADAAGMPVARALSSGAVLPLIEAGERPKAWLVTAVLAGVFAVAVRFVLSWLGAVTLAGIAVIAVLPAELVGNAGEGPGHDYATGAMIGFQAAVAIVPGLLGSVAAQLRRGRGGPDEAALVAMRRGTTIAGLCLVTAVVAGAILAVVLLPPTAVARTTYGRLALVLLAIGVGVAVLVWRAVVALRGRAYGRIEPLLRGAAATAAFGSVVLVAMAVLPAPAFADQSFTAQQVSLGFDLPGPISVSRVITFWRFDIVLGTAALAGLVLYLFGVSRLRRRGDDWPWHRTVAWASGCAVLLITTSSGVGAYGYALFSVHMVTHMLLTMGVPVLLVLGAPMTLLLRAVPPAGRDRIHGPREWVLALLHSRPAAFLAHPVTALTAFVLSLYGLYFTPLYETLIRFHWGHLLMNVHFLVVGYLYYWGIIGIDPGPRRLPHLGRLGIMFAVMPFHAFFGIAVMSMDTVIGDRFYAQLDLPWHVDRLSDQHMGGGIAWVSGEFPILLVVGALLAQWIGQERRTAVRTDRKADDFGDTDLDAYNEMLRQLAQSRR</sequence>
<feature type="transmembrane region" description="Helical" evidence="6">
    <location>
        <begin position="564"/>
        <end position="585"/>
    </location>
</feature>
<feature type="transmembrane region" description="Helical" evidence="6">
    <location>
        <begin position="446"/>
        <end position="470"/>
    </location>
</feature>
<dbReference type="Pfam" id="PF09678">
    <property type="entry name" value="Caa3_CtaG"/>
    <property type="match status" value="1"/>
</dbReference>
<reference evidence="7 8" key="1">
    <citation type="submission" date="2018-10" db="EMBL/GenBank/DDBJ databases">
        <title>Isolation from cow dung.</title>
        <authorList>
            <person name="Ling L."/>
        </authorList>
    </citation>
    <scope>NUCLEOTIDE SEQUENCE [LARGE SCALE GENOMIC DNA]</scope>
    <source>
        <strain evidence="7 8">NEAU-LL90</strain>
    </source>
</reference>
<keyword evidence="2" id="KW-1003">Cell membrane</keyword>
<evidence type="ECO:0000313" key="7">
    <source>
        <dbReference type="EMBL" id="RMI28486.1"/>
    </source>
</evidence>
<feature type="transmembrane region" description="Helical" evidence="6">
    <location>
        <begin position="384"/>
        <end position="404"/>
    </location>
</feature>
<evidence type="ECO:0000256" key="3">
    <source>
        <dbReference type="ARBA" id="ARBA00022692"/>
    </source>
</evidence>
<evidence type="ECO:0000256" key="5">
    <source>
        <dbReference type="ARBA" id="ARBA00023136"/>
    </source>
</evidence>
<keyword evidence="8" id="KW-1185">Reference proteome</keyword>
<feature type="transmembrane region" description="Helical" evidence="6">
    <location>
        <begin position="184"/>
        <end position="204"/>
    </location>
</feature>
<feature type="transmembrane region" description="Helical" evidence="6">
    <location>
        <begin position="617"/>
        <end position="638"/>
    </location>
</feature>
<feature type="transmembrane region" description="Helical" evidence="6">
    <location>
        <begin position="499"/>
        <end position="519"/>
    </location>
</feature>
<feature type="transmembrane region" description="Helical" evidence="6">
    <location>
        <begin position="160"/>
        <end position="179"/>
    </location>
</feature>
<name>A0A3M2KUZ6_9NOCA</name>
<dbReference type="OrthoDB" id="5241646at2"/>
<comment type="caution">
    <text evidence="7">The sequence shown here is derived from an EMBL/GenBank/DDBJ whole genome shotgun (WGS) entry which is preliminary data.</text>
</comment>
<feature type="transmembrane region" description="Helical" evidence="6">
    <location>
        <begin position="324"/>
        <end position="346"/>
    </location>
</feature>
<dbReference type="EMBL" id="RFFH01000021">
    <property type="protein sequence ID" value="RMI28486.1"/>
    <property type="molecule type" value="Genomic_DNA"/>
</dbReference>
<keyword evidence="3 6" id="KW-0812">Transmembrane</keyword>
<keyword evidence="5 6" id="KW-0472">Membrane</keyword>
<feature type="transmembrane region" description="Helical" evidence="6">
    <location>
        <begin position="116"/>
        <end position="140"/>
    </location>
</feature>
<protein>
    <submittedName>
        <fullName evidence="7">Cytochrome c oxidase assembly protein</fullName>
    </submittedName>
</protein>
<dbReference type="RefSeq" id="WP_122191560.1">
    <property type="nucleotide sequence ID" value="NZ_RFFH01000021.1"/>
</dbReference>
<comment type="subcellular location">
    <subcellularLocation>
        <location evidence="1">Cell membrane</location>
        <topology evidence="1">Multi-pass membrane protein</topology>
    </subcellularLocation>
</comment>
<dbReference type="AlphaFoldDB" id="A0A3M2KUZ6"/>
<feature type="transmembrane region" description="Helical" evidence="6">
    <location>
        <begin position="27"/>
        <end position="46"/>
    </location>
</feature>
<dbReference type="Proteomes" id="UP000279275">
    <property type="component" value="Unassembled WGS sequence"/>
</dbReference>